<feature type="region of interest" description="Disordered" evidence="7">
    <location>
        <begin position="368"/>
        <end position="387"/>
    </location>
</feature>
<dbReference type="GO" id="GO:0005737">
    <property type="term" value="C:cytoplasm"/>
    <property type="evidence" value="ECO:0007669"/>
    <property type="project" value="UniProtKB-SubCell"/>
</dbReference>
<comment type="domain">
    <text evidence="6">Contains large globular domains required for ATP hydrolysis at each terminus and a third globular domain forming a flexible hinge near the middle of the molecule. These domains are separated by coiled-coil structures.</text>
</comment>
<dbReference type="EMBL" id="WEHX01000058">
    <property type="protein sequence ID" value="KAB7657324.1"/>
    <property type="molecule type" value="Genomic_DNA"/>
</dbReference>
<dbReference type="PIRSF" id="PIRSF005719">
    <property type="entry name" value="SMC"/>
    <property type="match status" value="1"/>
</dbReference>
<evidence type="ECO:0000256" key="7">
    <source>
        <dbReference type="SAM" id="MobiDB-lite"/>
    </source>
</evidence>
<organism evidence="10 11">
    <name type="scientific">Sutterella seckii</name>
    <dbReference type="NCBI Taxonomy" id="1944635"/>
    <lineage>
        <taxon>Bacteria</taxon>
        <taxon>Pseudomonadati</taxon>
        <taxon>Pseudomonadota</taxon>
        <taxon>Betaproteobacteria</taxon>
        <taxon>Burkholderiales</taxon>
        <taxon>Sutterellaceae</taxon>
        <taxon>Sutterella</taxon>
    </lineage>
</organism>
<dbReference type="SUPFAM" id="SSF52540">
    <property type="entry name" value="P-loop containing nucleoside triphosphate hydrolases"/>
    <property type="match status" value="1"/>
</dbReference>
<dbReference type="InterPro" id="IPR010935">
    <property type="entry name" value="SMC_hinge"/>
</dbReference>
<dbReference type="InterPro" id="IPR024704">
    <property type="entry name" value="SMC"/>
</dbReference>
<dbReference type="InterPro" id="IPR011890">
    <property type="entry name" value="SMC_prok"/>
</dbReference>
<comment type="subunit">
    <text evidence="6">Homodimer.</text>
</comment>
<dbReference type="Proteomes" id="UP000430564">
    <property type="component" value="Unassembled WGS sequence"/>
</dbReference>
<dbReference type="Pfam" id="PF02463">
    <property type="entry name" value="SMC_N"/>
    <property type="match status" value="1"/>
</dbReference>
<dbReference type="GO" id="GO:0007062">
    <property type="term" value="P:sister chromatid cohesion"/>
    <property type="evidence" value="ECO:0007669"/>
    <property type="project" value="InterPro"/>
</dbReference>
<dbReference type="SUPFAM" id="SSF75553">
    <property type="entry name" value="Smc hinge domain"/>
    <property type="match status" value="1"/>
</dbReference>
<evidence type="ECO:0000256" key="5">
    <source>
        <dbReference type="ARBA" id="ARBA00023125"/>
    </source>
</evidence>
<feature type="coiled-coil region" evidence="6">
    <location>
        <begin position="170"/>
        <end position="197"/>
    </location>
</feature>
<evidence type="ECO:0000313" key="10">
    <source>
        <dbReference type="EMBL" id="KAB7657324.1"/>
    </source>
</evidence>
<comment type="caution">
    <text evidence="10">The sequence shown here is derived from an EMBL/GenBank/DDBJ whole genome shotgun (WGS) entry which is preliminary data.</text>
</comment>
<feature type="domain" description="SMC hinge" evidence="9">
    <location>
        <begin position="522"/>
        <end position="630"/>
    </location>
</feature>
<evidence type="ECO:0000256" key="3">
    <source>
        <dbReference type="ARBA" id="ARBA00022840"/>
    </source>
</evidence>
<feature type="binding site" evidence="6">
    <location>
        <begin position="32"/>
        <end position="39"/>
    </location>
    <ligand>
        <name>ATP</name>
        <dbReference type="ChEBI" id="CHEBI:30616"/>
    </ligand>
</feature>
<feature type="region of interest" description="Disordered" evidence="7">
    <location>
        <begin position="691"/>
        <end position="719"/>
    </location>
</feature>
<dbReference type="AlphaFoldDB" id="A0A6I1EN56"/>
<dbReference type="GO" id="GO:0003677">
    <property type="term" value="F:DNA binding"/>
    <property type="evidence" value="ECO:0007669"/>
    <property type="project" value="UniProtKB-UniRule"/>
</dbReference>
<dbReference type="GO" id="GO:0016887">
    <property type="term" value="F:ATP hydrolysis activity"/>
    <property type="evidence" value="ECO:0007669"/>
    <property type="project" value="InterPro"/>
</dbReference>
<feature type="domain" description="RecF/RecN/SMC N-terminal" evidence="8">
    <location>
        <begin position="3"/>
        <end position="1162"/>
    </location>
</feature>
<dbReference type="InterPro" id="IPR027417">
    <property type="entry name" value="P-loop_NTPase"/>
</dbReference>
<comment type="caution">
    <text evidence="6">Lacks conserved residue(s) required for the propagation of feature annotation.</text>
</comment>
<comment type="subcellular location">
    <subcellularLocation>
        <location evidence="6">Cytoplasm</location>
    </subcellularLocation>
</comment>
<protein>
    <recommendedName>
        <fullName evidence="6">Chromosome partition protein Smc</fullName>
    </recommendedName>
</protein>
<dbReference type="GO" id="GO:0006260">
    <property type="term" value="P:DNA replication"/>
    <property type="evidence" value="ECO:0007669"/>
    <property type="project" value="UniProtKB-UniRule"/>
</dbReference>
<keyword evidence="1 6" id="KW-0963">Cytoplasm</keyword>
<dbReference type="RefSeq" id="WP_152158659.1">
    <property type="nucleotide sequence ID" value="NZ_WEHX01000058.1"/>
</dbReference>
<name>A0A6I1EN56_9BURK</name>
<dbReference type="Pfam" id="PF06470">
    <property type="entry name" value="SMC_hinge"/>
    <property type="match status" value="1"/>
</dbReference>
<evidence type="ECO:0000256" key="6">
    <source>
        <dbReference type="HAMAP-Rule" id="MF_01894"/>
    </source>
</evidence>
<dbReference type="InterPro" id="IPR036277">
    <property type="entry name" value="SMC_hinge_sf"/>
</dbReference>
<dbReference type="Gene3D" id="3.40.50.300">
    <property type="entry name" value="P-loop containing nucleotide triphosphate hydrolases"/>
    <property type="match status" value="2"/>
</dbReference>
<dbReference type="HAMAP" id="MF_01894">
    <property type="entry name" value="Smc_prok"/>
    <property type="match status" value="1"/>
</dbReference>
<dbReference type="GO" id="GO:0005694">
    <property type="term" value="C:chromosome"/>
    <property type="evidence" value="ECO:0007669"/>
    <property type="project" value="InterPro"/>
</dbReference>
<dbReference type="InterPro" id="IPR003395">
    <property type="entry name" value="RecF/RecN/SMC_N"/>
</dbReference>
<dbReference type="GO" id="GO:0005524">
    <property type="term" value="F:ATP binding"/>
    <property type="evidence" value="ECO:0007669"/>
    <property type="project" value="UniProtKB-UniRule"/>
</dbReference>
<evidence type="ECO:0000259" key="8">
    <source>
        <dbReference type="Pfam" id="PF02463"/>
    </source>
</evidence>
<accession>A0A6I1EN56</accession>
<keyword evidence="3 6" id="KW-0067">ATP-binding</keyword>
<dbReference type="GO" id="GO:0007059">
    <property type="term" value="P:chromosome segregation"/>
    <property type="evidence" value="ECO:0007669"/>
    <property type="project" value="UniProtKB-UniRule"/>
</dbReference>
<proteinExistence type="inferred from homology"/>
<keyword evidence="4 6" id="KW-0175">Coiled coil</keyword>
<gene>
    <name evidence="6 10" type="primary">smc</name>
    <name evidence="10" type="ORF">GBM95_08255</name>
</gene>
<reference evidence="10 11" key="1">
    <citation type="submission" date="2019-10" db="EMBL/GenBank/DDBJ databases">
        <title>Genome diversity of Sutterella seckii.</title>
        <authorList>
            <person name="Chaplin A.V."/>
            <person name="Sokolova S.R."/>
            <person name="Mosin K.A."/>
            <person name="Ivanova E.L."/>
            <person name="Kochetkova T.O."/>
            <person name="Goltsov A.Y."/>
            <person name="Trofimov D.Y."/>
            <person name="Efimov B.A."/>
        </authorList>
    </citation>
    <scope>NUCLEOTIDE SEQUENCE [LARGE SCALE GENOMIC DNA]</scope>
    <source>
        <strain evidence="10 11">ASD393</strain>
    </source>
</reference>
<dbReference type="PANTHER" id="PTHR43977">
    <property type="entry name" value="STRUCTURAL MAINTENANCE OF CHROMOSOMES PROTEIN 3"/>
    <property type="match status" value="1"/>
</dbReference>
<sequence length="1187" mass="132578">MRLRQIKIAGFKSFADPTVIDIRDPFIVIVGPNGCGKSNIIDAVRWVLGEGRVSELRGKAASELIFAGSTARKPLGRASVELVLDNSDHAVKGPWGQYEELSIRRVVTGEGLSAYYINHQQVRRRDVQEIFLGTGLGSRSYAIVSQHMIARFTSAKPEELRNYLEEAAGVSLYKERRRETESHLKETQENLERAGDLQTMRAEEIERLRGEAATAARWIELDKKKTESEALWYFLQCEAARNEADAAKADIVRTENDIAMKRRAIEECEGAQEALVADERRADAEYQRISSDFQNAEKELARLEGEMSRLVERRRKAEHDREEAQKQIAQKEEALKNLERDNEERSGRIEMLEEDLAEFEAMNEARREELDRAEEAERAAREASEAAGRVLADARTEERLKELELSREKERVRELEARLKRLGDEEKNVSRPDPERLKALTEELSGLQEESEELAAMLEEALERAELSRERAAERSEFYFSRLSELKSQTAKLQTLEEVQKEALNADALTEWLKNAGIDGLPELADAIEVPDNLITALEAVLEHRTRAFLLRDLRSAADFARRRPPARLSFAAPSLASGGAEKTGGWELGGKPVELLRSKIETANPAARAAIDAWCSGAALAPDLAGALREREKIPAGHFFVTPQGDIVTNATVTFWAAEDPRLALLSRGREIRELKARIDDFELQVAEADDERQKASGDEARARREAESLQVKKTETERRLSKLTLEERDARAELEAAQRREADLKRSREELEAEYEEVSARAETALQFAEEAAEKLDGAERAAGEAAARHGRTQDRLIEIRREEAENIHRAAMKKLEISQAQEALRTAERRGTEIQSDIEREKARLEEAQQSLAEDDQNVLEKGAAELLEKSAEFERAAGDAQGRLQEAKRRTEENLRLMKTLNAEILPLTEKAGLLRGTAEQKATLLGQLSSRLDELGVEVEKLRLIAIERGMKVTAVRNEVSRLMNEIAALGPVNHAALAHLEAAENAWKLAAAQMDDLAKAVETLENAIRRIDMETRARMRETFEKVNAGFDETFRLLFGGGDASLQIVGDEILTAGVVMSAHPPGKRNSTLNQLSSGEQTLTAIALIFAMFRLNPAPFCLLDEVDGPLDEANQGRLARLCIALSEATQFLVISHHRFTMEHASSLIGVTMKEPGVSRIVSVDVKEAVEIAKADAAAKKKSG</sequence>
<dbReference type="Gene3D" id="3.30.70.1620">
    <property type="match status" value="1"/>
</dbReference>
<evidence type="ECO:0000313" key="11">
    <source>
        <dbReference type="Proteomes" id="UP000430564"/>
    </source>
</evidence>
<dbReference type="Gene3D" id="1.20.1060.20">
    <property type="match status" value="1"/>
</dbReference>
<evidence type="ECO:0000256" key="2">
    <source>
        <dbReference type="ARBA" id="ARBA00022741"/>
    </source>
</evidence>
<feature type="compositionally biased region" description="Basic and acidic residues" evidence="7">
    <location>
        <begin position="693"/>
        <end position="719"/>
    </location>
</feature>
<evidence type="ECO:0000256" key="4">
    <source>
        <dbReference type="ARBA" id="ARBA00023054"/>
    </source>
</evidence>
<dbReference type="OrthoDB" id="9808768at2"/>
<evidence type="ECO:0000256" key="1">
    <source>
        <dbReference type="ARBA" id="ARBA00022490"/>
    </source>
</evidence>
<comment type="function">
    <text evidence="6">Required for chromosome condensation and partitioning.</text>
</comment>
<dbReference type="GO" id="GO:0030261">
    <property type="term" value="P:chromosome condensation"/>
    <property type="evidence" value="ECO:0007669"/>
    <property type="project" value="InterPro"/>
</dbReference>
<dbReference type="NCBIfam" id="TIGR02168">
    <property type="entry name" value="SMC_prok_B"/>
    <property type="match status" value="1"/>
</dbReference>
<feature type="compositionally biased region" description="Basic and acidic residues" evidence="7">
    <location>
        <begin position="368"/>
        <end position="384"/>
    </location>
</feature>
<evidence type="ECO:0000259" key="9">
    <source>
        <dbReference type="Pfam" id="PF06470"/>
    </source>
</evidence>
<keyword evidence="2 6" id="KW-0547">Nucleotide-binding</keyword>
<keyword evidence="5 6" id="KW-0238">DNA-binding</keyword>
<comment type="similarity">
    <text evidence="6">Belongs to the SMC family.</text>
</comment>